<accession>Q3APQ4</accession>
<dbReference type="EMBL" id="CP000108">
    <property type="protein sequence ID" value="ABB29021.1"/>
    <property type="molecule type" value="Genomic_DNA"/>
</dbReference>
<sequence>MNVSLAIDFNQLKSLIAQCGIEEKTQIVQMLEKDTFPLRFNALLEKVKTDQLTLHDITTEIETVRQQRYSAKR</sequence>
<dbReference type="AlphaFoldDB" id="Q3APQ4"/>
<dbReference type="STRING" id="340177.Cag_1770"/>
<dbReference type="NCBIfam" id="NF047401">
    <property type="entry name" value="TA_anti_VapB15"/>
    <property type="match status" value="1"/>
</dbReference>
<protein>
    <submittedName>
        <fullName evidence="1">Uncharacterized protein</fullName>
    </submittedName>
</protein>
<proteinExistence type="predicted"/>
<organism evidence="1">
    <name type="scientific">Chlorobium chlorochromatii (strain CaD3)</name>
    <dbReference type="NCBI Taxonomy" id="340177"/>
    <lineage>
        <taxon>Bacteria</taxon>
        <taxon>Pseudomonadati</taxon>
        <taxon>Chlorobiota</taxon>
        <taxon>Chlorobiia</taxon>
        <taxon>Chlorobiales</taxon>
        <taxon>Chlorobiaceae</taxon>
        <taxon>Chlorobium/Pelodictyon group</taxon>
        <taxon>Chlorobium</taxon>
    </lineage>
</organism>
<name>Q3APQ4_CHLCH</name>
<reference evidence="1" key="1">
    <citation type="submission" date="2005-08" db="EMBL/GenBank/DDBJ databases">
        <title>Complete sequence of Chlorobium chlorochromatii CaD3.</title>
        <authorList>
            <person name="Copeland A."/>
            <person name="Lucas S."/>
            <person name="Lapidus A."/>
            <person name="Barry K."/>
            <person name="Detter J.C."/>
            <person name="Glavina T."/>
            <person name="Hammon N."/>
            <person name="Israni S."/>
            <person name="Pitluck S."/>
            <person name="Bryant D."/>
            <person name="Schmutz J."/>
            <person name="Larimer F."/>
            <person name="Land M."/>
            <person name="Kyrpides N."/>
            <person name="Ivanova N."/>
            <person name="Richardson P."/>
        </authorList>
    </citation>
    <scope>NUCLEOTIDE SEQUENCE [LARGE SCALE GENOMIC DNA]</scope>
    <source>
        <strain evidence="1">CaD3</strain>
    </source>
</reference>
<evidence type="ECO:0000313" key="1">
    <source>
        <dbReference type="EMBL" id="ABB29021.1"/>
    </source>
</evidence>
<dbReference type="OrthoDB" id="1122131at2"/>
<dbReference type="HOGENOM" id="CLU_193522_0_0_10"/>
<gene>
    <name evidence="1" type="ordered locus">Cag_1770</name>
</gene>
<dbReference type="KEGG" id="cch:Cag_1770"/>